<protein>
    <submittedName>
        <fullName evidence="1">Uncharacterized protein</fullName>
    </submittedName>
</protein>
<accession>A0A0D0F1U1</accession>
<sequence>MKKTAEEILIERLGDFYYIMGKHRKPATDGMEEHTNQHTAPLIEALEEIQEITVINGNYKEAFEIVQTVVNHFLNGTER</sequence>
<dbReference type="AlphaFoldDB" id="A0A0D0F1U1"/>
<evidence type="ECO:0000313" key="1">
    <source>
        <dbReference type="EMBL" id="KIO75593.1"/>
    </source>
</evidence>
<dbReference type="STRING" id="1503925.TH53_19845"/>
<proteinExistence type="predicted"/>
<dbReference type="Proteomes" id="UP000032049">
    <property type="component" value="Unassembled WGS sequence"/>
</dbReference>
<reference evidence="1 2" key="1">
    <citation type="submission" date="2015-01" db="EMBL/GenBank/DDBJ databases">
        <title>Draft genome sequence of Pedobacter sp. NL19 isolated from sludge of an effluent treatment pond in an abandoned uranium mine.</title>
        <authorList>
            <person name="Santos T."/>
            <person name="Caetano T."/>
            <person name="Covas C."/>
            <person name="Cruz A."/>
            <person name="Mendo S."/>
        </authorList>
    </citation>
    <scope>NUCLEOTIDE SEQUENCE [LARGE SCALE GENOMIC DNA]</scope>
    <source>
        <strain evidence="1 2">NL19</strain>
    </source>
</reference>
<name>A0A0D0F1U1_9SPHI</name>
<gene>
    <name evidence="1" type="ORF">TH53_19845</name>
</gene>
<dbReference type="RefSeq" id="WP_041884648.1">
    <property type="nucleotide sequence ID" value="NZ_CP157278.1"/>
</dbReference>
<organism evidence="1 2">
    <name type="scientific">Pedobacter lusitanus</name>
    <dbReference type="NCBI Taxonomy" id="1503925"/>
    <lineage>
        <taxon>Bacteria</taxon>
        <taxon>Pseudomonadati</taxon>
        <taxon>Bacteroidota</taxon>
        <taxon>Sphingobacteriia</taxon>
        <taxon>Sphingobacteriales</taxon>
        <taxon>Sphingobacteriaceae</taxon>
        <taxon>Pedobacter</taxon>
    </lineage>
</organism>
<comment type="caution">
    <text evidence="1">The sequence shown here is derived from an EMBL/GenBank/DDBJ whole genome shotgun (WGS) entry which is preliminary data.</text>
</comment>
<dbReference type="EMBL" id="JXRA01000093">
    <property type="protein sequence ID" value="KIO75593.1"/>
    <property type="molecule type" value="Genomic_DNA"/>
</dbReference>
<evidence type="ECO:0000313" key="2">
    <source>
        <dbReference type="Proteomes" id="UP000032049"/>
    </source>
</evidence>
<keyword evidence="2" id="KW-1185">Reference proteome</keyword>